<comment type="catalytic activity">
    <reaction evidence="5 6">
        <text>holo-[ACP] + malonyl-CoA = malonyl-[ACP] + CoA</text>
        <dbReference type="Rhea" id="RHEA:41792"/>
        <dbReference type="Rhea" id="RHEA-COMP:9623"/>
        <dbReference type="Rhea" id="RHEA-COMP:9685"/>
        <dbReference type="ChEBI" id="CHEBI:57287"/>
        <dbReference type="ChEBI" id="CHEBI:57384"/>
        <dbReference type="ChEBI" id="CHEBI:64479"/>
        <dbReference type="ChEBI" id="CHEBI:78449"/>
        <dbReference type="EC" id="2.3.1.39"/>
    </reaction>
</comment>
<sequence length="330" mass="36149">MSFKSSQAVRKQGQPDKPLRIAVVFPGQGSQTVGMLNELSEEYPIVKQTFSEASEALGFDLWAVCQDEEELAKTENTQPALLAASIAIWRILKENVQFEPLYFAGHSLGEYSALCAAGCIKFADAIKLVHDRGQYMQQAVIGVDTKMAAVLGLENSQVISVCEQVESNNEGAIVSAANFNSPGQVVVAGNTEGVDIFSQHIQCMGKRMVLLKVSVPSHCALMQPATDALAEKLAQCEFQLPETPVIQNRHAAQEKTIATIKKALTEQLSNPVLWTQTMQKFADKHINMIIECGAGTVLSNLAKRQETPIITYPTDKPERLAKLFEKLNEE</sequence>
<name>A0A1R4GTU5_9GAMM</name>
<protein>
    <recommendedName>
        <fullName evidence="2 6">Malonyl CoA-acyl carrier protein transacylase</fullName>
        <ecNumber evidence="1 6">2.3.1.39</ecNumber>
    </recommendedName>
</protein>
<dbReference type="InterPro" id="IPR004410">
    <property type="entry name" value="Malonyl_CoA-ACP_transAc_FabD"/>
</dbReference>
<evidence type="ECO:0000256" key="4">
    <source>
        <dbReference type="ARBA" id="ARBA00023315"/>
    </source>
</evidence>
<dbReference type="RefSeq" id="WP_077451005.1">
    <property type="nucleotide sequence ID" value="NZ_FUGE01000128.1"/>
</dbReference>
<feature type="active site" evidence="7">
    <location>
        <position position="107"/>
    </location>
</feature>
<comment type="similarity">
    <text evidence="6">Belongs to the fabD family.</text>
</comment>
<dbReference type="EC" id="2.3.1.39" evidence="1 6"/>
<dbReference type="InterPro" id="IPR016036">
    <property type="entry name" value="Malonyl_transacylase_ACP-bd"/>
</dbReference>
<evidence type="ECO:0000256" key="6">
    <source>
        <dbReference type="PIRNR" id="PIRNR000446"/>
    </source>
</evidence>
<dbReference type="InterPro" id="IPR050858">
    <property type="entry name" value="Mal-CoA-ACP_Trans/PKS_FabD"/>
</dbReference>
<dbReference type="STRING" id="1945521.A1232T_01242"/>
<evidence type="ECO:0000256" key="5">
    <source>
        <dbReference type="ARBA" id="ARBA00048462"/>
    </source>
</evidence>
<dbReference type="Proteomes" id="UP000188357">
    <property type="component" value="Unassembled WGS sequence"/>
</dbReference>
<feature type="active site" evidence="7">
    <location>
        <position position="218"/>
    </location>
</feature>
<dbReference type="PIRSF" id="PIRSF000446">
    <property type="entry name" value="Mct"/>
    <property type="match status" value="1"/>
</dbReference>
<dbReference type="SUPFAM" id="SSF52151">
    <property type="entry name" value="FabD/lysophospholipase-like"/>
    <property type="match status" value="1"/>
</dbReference>
<dbReference type="PANTHER" id="PTHR42681">
    <property type="entry name" value="MALONYL-COA-ACYL CARRIER PROTEIN TRANSACYLASE, MITOCHONDRIAL"/>
    <property type="match status" value="1"/>
</dbReference>
<evidence type="ECO:0000259" key="8">
    <source>
        <dbReference type="SMART" id="SM00827"/>
    </source>
</evidence>
<feature type="domain" description="Malonyl-CoA:ACP transacylase (MAT)" evidence="8">
    <location>
        <begin position="24"/>
        <end position="319"/>
    </location>
</feature>
<gene>
    <name evidence="9" type="primary">fabD</name>
    <name evidence="9" type="ORF">A1232T_01242</name>
</gene>
<evidence type="ECO:0000256" key="7">
    <source>
        <dbReference type="PIRSR" id="PIRSR000446-1"/>
    </source>
</evidence>
<reference evidence="9 10" key="1">
    <citation type="submission" date="2017-02" db="EMBL/GenBank/DDBJ databases">
        <authorList>
            <person name="Peterson S.W."/>
        </authorList>
    </citation>
    <scope>NUCLEOTIDE SEQUENCE [LARGE SCALE GENOMIC DNA]</scope>
    <source>
        <strain evidence="9">Psychrobacter_piechaudii</strain>
    </source>
</reference>
<dbReference type="GO" id="GO:0005829">
    <property type="term" value="C:cytosol"/>
    <property type="evidence" value="ECO:0007669"/>
    <property type="project" value="TreeGrafter"/>
</dbReference>
<dbReference type="GO" id="GO:0006633">
    <property type="term" value="P:fatty acid biosynthetic process"/>
    <property type="evidence" value="ECO:0007669"/>
    <property type="project" value="TreeGrafter"/>
</dbReference>
<evidence type="ECO:0000313" key="10">
    <source>
        <dbReference type="Proteomes" id="UP000188357"/>
    </source>
</evidence>
<organism evidence="9 10">
    <name type="scientific">Psychrobacter piechaudii</name>
    <dbReference type="NCBI Taxonomy" id="1945521"/>
    <lineage>
        <taxon>Bacteria</taxon>
        <taxon>Pseudomonadati</taxon>
        <taxon>Pseudomonadota</taxon>
        <taxon>Gammaproteobacteria</taxon>
        <taxon>Moraxellales</taxon>
        <taxon>Moraxellaceae</taxon>
        <taxon>Psychrobacter</taxon>
    </lineage>
</organism>
<dbReference type="Gene3D" id="3.40.366.10">
    <property type="entry name" value="Malonyl-Coenzyme A Acyl Carrier Protein, domain 2"/>
    <property type="match status" value="1"/>
</dbReference>
<evidence type="ECO:0000256" key="2">
    <source>
        <dbReference type="ARBA" id="ARBA00018953"/>
    </source>
</evidence>
<dbReference type="Pfam" id="PF00698">
    <property type="entry name" value="Acyl_transf_1"/>
    <property type="match status" value="1"/>
</dbReference>
<evidence type="ECO:0000313" key="9">
    <source>
        <dbReference type="EMBL" id="SJM71521.1"/>
    </source>
</evidence>
<proteinExistence type="inferred from homology"/>
<dbReference type="InterPro" id="IPR001227">
    <property type="entry name" value="Ac_transferase_dom_sf"/>
</dbReference>
<keyword evidence="4 6" id="KW-0012">Acyltransferase</keyword>
<accession>A0A1R4GTU5</accession>
<dbReference type="EMBL" id="FUGE01000128">
    <property type="protein sequence ID" value="SJM71521.1"/>
    <property type="molecule type" value="Genomic_DNA"/>
</dbReference>
<dbReference type="InterPro" id="IPR014043">
    <property type="entry name" value="Acyl_transferase_dom"/>
</dbReference>
<dbReference type="GO" id="GO:0004314">
    <property type="term" value="F:[acyl-carrier-protein] S-malonyltransferase activity"/>
    <property type="evidence" value="ECO:0007669"/>
    <property type="project" value="UniProtKB-EC"/>
</dbReference>
<evidence type="ECO:0000256" key="3">
    <source>
        <dbReference type="ARBA" id="ARBA00022679"/>
    </source>
</evidence>
<dbReference type="SUPFAM" id="SSF55048">
    <property type="entry name" value="Probable ACP-binding domain of malonyl-CoA ACP transacylase"/>
    <property type="match status" value="1"/>
</dbReference>
<keyword evidence="10" id="KW-1185">Reference proteome</keyword>
<dbReference type="InterPro" id="IPR016035">
    <property type="entry name" value="Acyl_Trfase/lysoPLipase"/>
</dbReference>
<dbReference type="AlphaFoldDB" id="A0A1R4GTU5"/>
<dbReference type="PANTHER" id="PTHR42681:SF1">
    <property type="entry name" value="MALONYL-COA-ACYL CARRIER PROTEIN TRANSACYLASE, MITOCHONDRIAL"/>
    <property type="match status" value="1"/>
</dbReference>
<dbReference type="Gene3D" id="3.30.70.250">
    <property type="entry name" value="Malonyl-CoA ACP transacylase, ACP-binding"/>
    <property type="match status" value="1"/>
</dbReference>
<keyword evidence="3 6" id="KW-0808">Transferase</keyword>
<dbReference type="NCBIfam" id="TIGR00128">
    <property type="entry name" value="fabD"/>
    <property type="match status" value="1"/>
</dbReference>
<dbReference type="OrthoDB" id="9808564at2"/>
<evidence type="ECO:0000256" key="1">
    <source>
        <dbReference type="ARBA" id="ARBA00013258"/>
    </source>
</evidence>
<dbReference type="InterPro" id="IPR024925">
    <property type="entry name" value="Malonyl_CoA-ACP_transAc"/>
</dbReference>
<dbReference type="SMART" id="SM00827">
    <property type="entry name" value="PKS_AT"/>
    <property type="match status" value="1"/>
</dbReference>